<dbReference type="SUPFAM" id="SSF54373">
    <property type="entry name" value="FAD-linked reductases, C-terminal domain"/>
    <property type="match status" value="1"/>
</dbReference>
<dbReference type="Gene3D" id="3.50.50.60">
    <property type="entry name" value="FAD/NAD(P)-binding domain"/>
    <property type="match status" value="1"/>
</dbReference>
<dbReference type="InterPro" id="IPR012132">
    <property type="entry name" value="GMC_OxRdtase"/>
</dbReference>
<dbReference type="InterPro" id="IPR007867">
    <property type="entry name" value="GMC_OxRtase_C"/>
</dbReference>
<evidence type="ECO:0000259" key="3">
    <source>
        <dbReference type="PROSITE" id="PS00624"/>
    </source>
</evidence>
<evidence type="ECO:0000256" key="2">
    <source>
        <dbReference type="SAM" id="MobiDB-lite"/>
    </source>
</evidence>
<proteinExistence type="inferred from homology"/>
<dbReference type="PROSITE" id="PS00624">
    <property type="entry name" value="GMC_OXRED_2"/>
    <property type="match status" value="1"/>
</dbReference>
<comment type="caution">
    <text evidence="4">The sequence shown here is derived from an EMBL/GenBank/DDBJ whole genome shotgun (WGS) entry which is preliminary data.</text>
</comment>
<dbReference type="GO" id="GO:0050660">
    <property type="term" value="F:flavin adenine dinucleotide binding"/>
    <property type="evidence" value="ECO:0007669"/>
    <property type="project" value="InterPro"/>
</dbReference>
<dbReference type="InterPro" id="IPR000172">
    <property type="entry name" value="GMC_OxRdtase_N"/>
</dbReference>
<feature type="region of interest" description="Disordered" evidence="2">
    <location>
        <begin position="683"/>
        <end position="702"/>
    </location>
</feature>
<name>A0A2U3E8P0_PURLI</name>
<evidence type="ECO:0000313" key="5">
    <source>
        <dbReference type="Proteomes" id="UP000245956"/>
    </source>
</evidence>
<gene>
    <name evidence="4" type="ORF">PCL_12220</name>
</gene>
<dbReference type="PANTHER" id="PTHR11552:SF134">
    <property type="entry name" value="GLUCOSE-METHANOL-CHOLINE OXIDOREDUCTASE N-TERMINAL DOMAIN-CONTAINING PROTEIN"/>
    <property type="match status" value="1"/>
</dbReference>
<comment type="similarity">
    <text evidence="1">Belongs to the GMC oxidoreductase family.</text>
</comment>
<evidence type="ECO:0000313" key="4">
    <source>
        <dbReference type="EMBL" id="PWI70852.1"/>
    </source>
</evidence>
<dbReference type="AlphaFoldDB" id="A0A2U3E8P0"/>
<dbReference type="InterPro" id="IPR036188">
    <property type="entry name" value="FAD/NAD-bd_sf"/>
</dbReference>
<feature type="region of interest" description="Disordered" evidence="2">
    <location>
        <begin position="585"/>
        <end position="616"/>
    </location>
</feature>
<dbReference type="Pfam" id="PF05199">
    <property type="entry name" value="GMC_oxred_C"/>
    <property type="match status" value="1"/>
</dbReference>
<accession>A0A2U3E8P0</accession>
<dbReference type="GO" id="GO:0016614">
    <property type="term" value="F:oxidoreductase activity, acting on CH-OH group of donors"/>
    <property type="evidence" value="ECO:0007669"/>
    <property type="project" value="InterPro"/>
</dbReference>
<dbReference type="EMBL" id="LCWV01000008">
    <property type="protein sequence ID" value="PWI70852.1"/>
    <property type="molecule type" value="Genomic_DNA"/>
</dbReference>
<sequence>METSTFDFIVVGGGPAGCAVAAGVANAAKKPKVLLIEAGGDNNDKSLRVDGQRWITVANQEMNWGYRTTPQEHCDDRELDYFRGKGLGGSSAVNFGVFTVGARDDYGEWARIVGDESFGWDRIQGRLKKLETFHNDLPQNLRGKYASPRAEDHGTSGPLHTGYAAELEKDLPPMLDVFQEAGFPLNPDHNSGNPIGMSLLINSCAKGLRSTGQDLLQPRPENLTVLSSAPVQRIILEGNKAIGVESNGKRYLASKEVILSAGALDSPKILMHSGIGPESQLQEFGIPVVKHAPAVGQGLRDHQFCPLAFTRVEGDTDRAEFYGDQKVMDDAMAQWKQDQTGPWSKFACQLGVGYFKLDKLAESEEFKALPAEEQTFLSMETIPHWEIITHAPIHWFSPDFPQDCLNASAFIVFYYNAQARGEVTLQSKDPNVPLKMDPKFLATPFDRRVAIEALREAIRVAKQDSYAKNSVAMIAGPKSDSDDDLLAHWRQTISSSWHMTGTIKMGKLGDADAAVDPSFRFIGIDNLRVADMSVVPVLPSCHTQAVAYLTGMTCAEKLVADRSSRLPGPPRLPLRPWDMIPTCHASNRAAPGTDSIHTIPGRDEEARTPSTPMTSQAPLKVSENRLGKVVAGKQQTLQCHCSTVQTTLKSINGRAFSLVNMTGWQRSRVSGFSLSAISQTFPDEATLPSRREPEPSGEHASELRPALLPMYRLKLSHSRDFASRRYSTEPVVAALFSIHHNRPSSSPSIAFSSSDPPRTHQTLACRTTYNQPQRHNSKMQFFAAISFLALAGLGFASPAEQQQKRATCATCAQGCLRTDTGDCYPNWPQSTCEIYRGQGWQWCA</sequence>
<reference evidence="4 5" key="1">
    <citation type="journal article" date="2016" name="Front. Microbiol.">
        <title>Genome and transcriptome sequences reveal the specific parasitism of the nematophagous Purpureocillium lilacinum 36-1.</title>
        <authorList>
            <person name="Xie J."/>
            <person name="Li S."/>
            <person name="Mo C."/>
            <person name="Xiao X."/>
            <person name="Peng D."/>
            <person name="Wang G."/>
            <person name="Xiao Y."/>
        </authorList>
    </citation>
    <scope>NUCLEOTIDE SEQUENCE [LARGE SCALE GENOMIC DNA]</scope>
    <source>
        <strain evidence="4 5">36-1</strain>
    </source>
</reference>
<dbReference type="PANTHER" id="PTHR11552">
    <property type="entry name" value="GLUCOSE-METHANOL-CHOLINE GMC OXIDOREDUCTASE"/>
    <property type="match status" value="1"/>
</dbReference>
<organism evidence="4 5">
    <name type="scientific">Purpureocillium lilacinum</name>
    <name type="common">Paecilomyces lilacinus</name>
    <dbReference type="NCBI Taxonomy" id="33203"/>
    <lineage>
        <taxon>Eukaryota</taxon>
        <taxon>Fungi</taxon>
        <taxon>Dikarya</taxon>
        <taxon>Ascomycota</taxon>
        <taxon>Pezizomycotina</taxon>
        <taxon>Sordariomycetes</taxon>
        <taxon>Hypocreomycetidae</taxon>
        <taxon>Hypocreales</taxon>
        <taxon>Ophiocordycipitaceae</taxon>
        <taxon>Purpureocillium</taxon>
    </lineage>
</organism>
<dbReference type="Gene3D" id="3.30.560.10">
    <property type="entry name" value="Glucose Oxidase, domain 3"/>
    <property type="match status" value="1"/>
</dbReference>
<dbReference type="Proteomes" id="UP000245956">
    <property type="component" value="Unassembled WGS sequence"/>
</dbReference>
<feature type="domain" description="Glucose-methanol-choline oxidoreductase N-terminal" evidence="3">
    <location>
        <begin position="262"/>
        <end position="276"/>
    </location>
</feature>
<feature type="compositionally biased region" description="Basic and acidic residues" evidence="2">
    <location>
        <begin position="689"/>
        <end position="702"/>
    </location>
</feature>
<protein>
    <recommendedName>
        <fullName evidence="3">Glucose-methanol-choline oxidoreductase N-terminal domain-containing protein</fullName>
    </recommendedName>
</protein>
<dbReference type="Pfam" id="PF00732">
    <property type="entry name" value="GMC_oxred_N"/>
    <property type="match status" value="1"/>
</dbReference>
<evidence type="ECO:0000256" key="1">
    <source>
        <dbReference type="ARBA" id="ARBA00010790"/>
    </source>
</evidence>
<dbReference type="SUPFAM" id="SSF51905">
    <property type="entry name" value="FAD/NAD(P)-binding domain"/>
    <property type="match status" value="1"/>
</dbReference>